<evidence type="ECO:0000313" key="3">
    <source>
        <dbReference type="Proteomes" id="UP000198297"/>
    </source>
</evidence>
<dbReference type="InterPro" id="IPR015422">
    <property type="entry name" value="PyrdxlP-dep_Trfase_small"/>
</dbReference>
<protein>
    <submittedName>
        <fullName evidence="2">dTDP-4-amino-4,6-dideoxygalactose transaminase</fullName>
    </submittedName>
</protein>
<proteinExistence type="inferred from homology"/>
<dbReference type="GO" id="GO:0000271">
    <property type="term" value="P:polysaccharide biosynthetic process"/>
    <property type="evidence" value="ECO:0007669"/>
    <property type="project" value="TreeGrafter"/>
</dbReference>
<name>A0A238YG06_HALEZ</name>
<gene>
    <name evidence="2" type="ORF">SAMN06266787_11222</name>
</gene>
<dbReference type="CDD" id="cd00616">
    <property type="entry name" value="AHBA_syn"/>
    <property type="match status" value="1"/>
</dbReference>
<dbReference type="InterPro" id="IPR015424">
    <property type="entry name" value="PyrdxlP-dep_Trfase"/>
</dbReference>
<reference evidence="2 3" key="1">
    <citation type="submission" date="2017-06" db="EMBL/GenBank/DDBJ databases">
        <authorList>
            <person name="Kim H.J."/>
            <person name="Triplett B.A."/>
        </authorList>
    </citation>
    <scope>NUCLEOTIDE SEQUENCE [LARGE SCALE GENOMIC DNA]</scope>
    <source>
        <strain evidence="2 3">DSM 19316</strain>
    </source>
</reference>
<dbReference type="PIRSF" id="PIRSF000390">
    <property type="entry name" value="PLP_StrS"/>
    <property type="match status" value="1"/>
</dbReference>
<dbReference type="RefSeq" id="WP_089309083.1">
    <property type="nucleotide sequence ID" value="NZ_FZNK01000012.1"/>
</dbReference>
<dbReference type="PANTHER" id="PTHR30244:SF34">
    <property type="entry name" value="DTDP-4-AMINO-4,6-DIDEOXYGALACTOSE TRANSAMINASE"/>
    <property type="match status" value="1"/>
</dbReference>
<dbReference type="Gene3D" id="3.90.1150.10">
    <property type="entry name" value="Aspartate Aminotransferase, domain 1"/>
    <property type="match status" value="1"/>
</dbReference>
<comment type="similarity">
    <text evidence="1">Belongs to the DegT/DnrJ/EryC1 family.</text>
</comment>
<accession>A0A238YG06</accession>
<dbReference type="PANTHER" id="PTHR30244">
    <property type="entry name" value="TRANSAMINASE"/>
    <property type="match status" value="1"/>
</dbReference>
<evidence type="ECO:0000256" key="1">
    <source>
        <dbReference type="RuleBase" id="RU004508"/>
    </source>
</evidence>
<dbReference type="InterPro" id="IPR015421">
    <property type="entry name" value="PyrdxlP-dep_Trfase_major"/>
</dbReference>
<keyword evidence="1" id="KW-0663">Pyridoxal phosphate</keyword>
<dbReference type="Pfam" id="PF01041">
    <property type="entry name" value="DegT_DnrJ_EryC1"/>
    <property type="match status" value="1"/>
</dbReference>
<dbReference type="Proteomes" id="UP000198297">
    <property type="component" value="Unassembled WGS sequence"/>
</dbReference>
<dbReference type="Gene3D" id="3.40.640.10">
    <property type="entry name" value="Type I PLP-dependent aspartate aminotransferase-like (Major domain)"/>
    <property type="match status" value="1"/>
</dbReference>
<dbReference type="SUPFAM" id="SSF53383">
    <property type="entry name" value="PLP-dependent transferases"/>
    <property type="match status" value="1"/>
</dbReference>
<dbReference type="InterPro" id="IPR000653">
    <property type="entry name" value="DegT/StrS_aminotransferase"/>
</dbReference>
<dbReference type="EMBL" id="FZNK01000012">
    <property type="protein sequence ID" value="SNR70135.1"/>
    <property type="molecule type" value="Genomic_DNA"/>
</dbReference>
<sequence length="356" mass="38591">MIYIANPEFDAAEKDAVADVLDSGMVADGEVVRSFESEFADYCGTDQGIATSNGTTALHATLEALEIGEGDRVLTTPFSFIATANAIRFTGAEPVFADIDPETYNLDPEAAAEKAREEDVDAIMTVHLYGLASDLDPLVDLADDLDIPLIEDAAQAHGATYKDTRVGSFGDAACFSFYPTKNMTTGEGGMITTDRDDVAERARRYINHGRTGKYEHAEVGHNYRMTNIAAAIGREQLEKLPDYIAARRANAAKLTAGLTDTPVVTPTTPPDREHAYHQYTIRAPDRGDLDAYLEENGVGASVYYPRCIHTQPAYDDVTGTARHAEIAAQTVLSLPVHPALTDSDIDHIIEVIQNYA</sequence>
<evidence type="ECO:0000313" key="2">
    <source>
        <dbReference type="EMBL" id="SNR70135.1"/>
    </source>
</evidence>
<dbReference type="AlphaFoldDB" id="A0A238YG06"/>
<dbReference type="GO" id="GO:0030170">
    <property type="term" value="F:pyridoxal phosphate binding"/>
    <property type="evidence" value="ECO:0007669"/>
    <property type="project" value="TreeGrafter"/>
</dbReference>
<dbReference type="GO" id="GO:0008483">
    <property type="term" value="F:transaminase activity"/>
    <property type="evidence" value="ECO:0007669"/>
    <property type="project" value="TreeGrafter"/>
</dbReference>
<organism evidence="2 3">
    <name type="scientific">Halorubrum ezzemoulense</name>
    <name type="common">Halorubrum chaoviator</name>
    <dbReference type="NCBI Taxonomy" id="337243"/>
    <lineage>
        <taxon>Archaea</taxon>
        <taxon>Methanobacteriati</taxon>
        <taxon>Methanobacteriota</taxon>
        <taxon>Stenosarchaea group</taxon>
        <taxon>Halobacteria</taxon>
        <taxon>Halobacteriales</taxon>
        <taxon>Haloferacaceae</taxon>
        <taxon>Halorubrum</taxon>
    </lineage>
</organism>